<feature type="binding site" evidence="9">
    <location>
        <position position="200"/>
    </location>
    <ligand>
        <name>[4Fe-4S] cluster</name>
        <dbReference type="ChEBI" id="CHEBI:49883"/>
        <label>1</label>
    </ligand>
</feature>
<dbReference type="PROSITE" id="PS51379">
    <property type="entry name" value="4FE4S_FER_2"/>
    <property type="match status" value="1"/>
</dbReference>
<feature type="binding site" evidence="9">
    <location>
        <begin position="253"/>
        <end position="254"/>
    </location>
    <ligand>
        <name>cob(II)alamin</name>
        <dbReference type="ChEBI" id="CHEBI:16304"/>
    </ligand>
</feature>
<evidence type="ECO:0000256" key="5">
    <source>
        <dbReference type="ARBA" id="ARBA00022785"/>
    </source>
</evidence>
<dbReference type="FunFam" id="3.30.70.20:FF:000017">
    <property type="entry name" value="Epoxyqueuosine reductase"/>
    <property type="match status" value="1"/>
</dbReference>
<dbReference type="GO" id="GO:0052693">
    <property type="term" value="F:epoxyqueuosine reductase activity"/>
    <property type="evidence" value="ECO:0007669"/>
    <property type="project" value="UniProtKB-UniRule"/>
</dbReference>
<dbReference type="HAMAP" id="MF_00916">
    <property type="entry name" value="QueG"/>
    <property type="match status" value="1"/>
</dbReference>
<dbReference type="GO" id="GO:0008616">
    <property type="term" value="P:tRNA queuosine(34) biosynthetic process"/>
    <property type="evidence" value="ECO:0007669"/>
    <property type="project" value="UniProtKB-UniRule"/>
</dbReference>
<name>A0A239PKG9_9PROT</name>
<keyword evidence="12" id="KW-1185">Reference proteome</keyword>
<keyword evidence="6 9" id="KW-0560">Oxidoreductase</keyword>
<dbReference type="SUPFAM" id="SSF48371">
    <property type="entry name" value="ARM repeat"/>
    <property type="match status" value="1"/>
</dbReference>
<feature type="binding site" evidence="9">
    <location>
        <position position="210"/>
    </location>
    <ligand>
        <name>[4Fe-4S] cluster</name>
        <dbReference type="ChEBI" id="CHEBI:49883"/>
        <label>2</label>
    </ligand>
</feature>
<proteinExistence type="inferred from homology"/>
<comment type="pathway">
    <text evidence="9">tRNA modification; tRNA-queuosine biosynthesis.</text>
</comment>
<dbReference type="GO" id="GO:0031419">
    <property type="term" value="F:cobalamin binding"/>
    <property type="evidence" value="ECO:0007669"/>
    <property type="project" value="UniProtKB-KW"/>
</dbReference>
<comment type="function">
    <text evidence="9">Catalyzes the conversion of epoxyqueuosine (oQ) to queuosine (Q), which is a hypermodified base found in the wobble positions of tRNA(Asp), tRNA(Asn), tRNA(His) and tRNA(Tyr).</text>
</comment>
<feature type="binding site" evidence="9">
    <location>
        <position position="181"/>
    </location>
    <ligand>
        <name>cob(II)alamin</name>
        <dbReference type="ChEBI" id="CHEBI:16304"/>
    </ligand>
</feature>
<keyword evidence="9" id="KW-0846">Cobalamin</keyword>
<dbReference type="InterPro" id="IPR004453">
    <property type="entry name" value="QueG"/>
</dbReference>
<feature type="domain" description="4Fe-4S ferredoxin-type" evidence="10">
    <location>
        <begin position="191"/>
        <end position="220"/>
    </location>
</feature>
<keyword evidence="5 9" id="KW-0671">Queuosine biosynthesis</keyword>
<comment type="similarity">
    <text evidence="9">Belongs to the QueG family.</text>
</comment>
<dbReference type="InterPro" id="IPR013542">
    <property type="entry name" value="QueG_DUF1730"/>
</dbReference>
<keyword evidence="3 9" id="KW-0819">tRNA processing</keyword>
<dbReference type="NCBIfam" id="TIGR00276">
    <property type="entry name" value="tRNA epoxyqueuosine(34) reductase QueG"/>
    <property type="match status" value="1"/>
</dbReference>
<dbReference type="OrthoDB" id="9784571at2"/>
<evidence type="ECO:0000256" key="1">
    <source>
        <dbReference type="ARBA" id="ARBA00022485"/>
    </source>
</evidence>
<evidence type="ECO:0000256" key="7">
    <source>
        <dbReference type="ARBA" id="ARBA00023004"/>
    </source>
</evidence>
<dbReference type="GO" id="GO:0051539">
    <property type="term" value="F:4 iron, 4 sulfur cluster binding"/>
    <property type="evidence" value="ECO:0007669"/>
    <property type="project" value="UniProtKB-KW"/>
</dbReference>
<dbReference type="PANTHER" id="PTHR30002:SF4">
    <property type="entry name" value="EPOXYQUEUOSINE REDUCTASE"/>
    <property type="match status" value="1"/>
</dbReference>
<organism evidence="11 12">
    <name type="scientific">Amphiplicatus metriothermophilus</name>
    <dbReference type="NCBI Taxonomy" id="1519374"/>
    <lineage>
        <taxon>Bacteria</taxon>
        <taxon>Pseudomonadati</taxon>
        <taxon>Pseudomonadota</taxon>
        <taxon>Alphaproteobacteria</taxon>
        <taxon>Parvularculales</taxon>
        <taxon>Parvularculaceae</taxon>
        <taxon>Amphiplicatus</taxon>
    </lineage>
</organism>
<dbReference type="Proteomes" id="UP000198346">
    <property type="component" value="Unassembled WGS sequence"/>
</dbReference>
<feature type="binding site" evidence="9">
    <location>
        <position position="203"/>
    </location>
    <ligand>
        <name>[4Fe-4S] cluster</name>
        <dbReference type="ChEBI" id="CHEBI:49883"/>
        <label>1</label>
    </ligand>
</feature>
<accession>A0A239PKG9</accession>
<dbReference type="PROSITE" id="PS00198">
    <property type="entry name" value="4FE4S_FER_1"/>
    <property type="match status" value="1"/>
</dbReference>
<feature type="binding site" evidence="9">
    <location>
        <position position="253"/>
    </location>
    <ligand>
        <name>[4Fe-4S] cluster</name>
        <dbReference type="ChEBI" id="CHEBI:49883"/>
        <label>2</label>
    </ligand>
</feature>
<feature type="binding site" evidence="9">
    <location>
        <position position="226"/>
    </location>
    <ligand>
        <name>[4Fe-4S] cluster</name>
        <dbReference type="ChEBI" id="CHEBI:49883"/>
        <label>2</label>
    </ligand>
</feature>
<feature type="binding site" evidence="9">
    <location>
        <position position="71"/>
    </location>
    <ligand>
        <name>cob(II)alamin</name>
        <dbReference type="ChEBI" id="CHEBI:16304"/>
    </ligand>
</feature>
<evidence type="ECO:0000313" key="12">
    <source>
        <dbReference type="Proteomes" id="UP000198346"/>
    </source>
</evidence>
<sequence>MQTSISEPTRAPLPPPALAAEIRAHAKSLGFDAVGVAPAAAPPEREARLRAFVEAGRHGDMAWMATRLVERGAPQALWPDAKSVVMVGLNYGPDHDPLDDVARRREGAISVYARGRDYHDVMKPRLKRLARWMVERFGGGVKVFVDTAPVMEKPLATEAGVGWQGKHTNLVSREFGSWLFLGAVFTTLDLYPETPETDHCGRCTRCLDICPTKAFPAPYQLDARRCISYLTIEHKGPIPAEFREAIGNRIYGCDDCLAVCPWNKFAQSAREAALAARKELSTPPLAALAALDDAAFRALFRGSPVKRTGRDRFVRNVMIAIGNSGDPTLAETARARLDDASPLVRGAAVWALCRLIGPTALADIRAGRGNDPDPDVEAEWRMALAA</sequence>
<keyword evidence="9" id="KW-0170">Cobalt</keyword>
<dbReference type="SUPFAM" id="SSF46548">
    <property type="entry name" value="alpha-helical ferredoxin"/>
    <property type="match status" value="1"/>
</dbReference>
<dbReference type="GO" id="GO:0005737">
    <property type="term" value="C:cytoplasm"/>
    <property type="evidence" value="ECO:0007669"/>
    <property type="project" value="UniProtKB-SubCell"/>
</dbReference>
<dbReference type="Gene3D" id="1.25.10.10">
    <property type="entry name" value="Leucine-rich Repeat Variant"/>
    <property type="match status" value="1"/>
</dbReference>
<evidence type="ECO:0000256" key="4">
    <source>
        <dbReference type="ARBA" id="ARBA00022723"/>
    </source>
</evidence>
<feature type="binding site" evidence="9">
    <location>
        <position position="260"/>
    </location>
    <ligand>
        <name>[4Fe-4S] cluster</name>
        <dbReference type="ChEBI" id="CHEBI:49883"/>
        <label>1</label>
    </ligand>
</feature>
<dbReference type="UniPathway" id="UPA00392"/>
<gene>
    <name evidence="9" type="primary">queG</name>
    <name evidence="11" type="ORF">SAMN06297382_0306</name>
</gene>
<dbReference type="AlphaFoldDB" id="A0A239PKG9"/>
<dbReference type="InterPro" id="IPR017896">
    <property type="entry name" value="4Fe4S_Fe-S-bd"/>
</dbReference>
<dbReference type="InterPro" id="IPR016024">
    <property type="entry name" value="ARM-type_fold"/>
</dbReference>
<evidence type="ECO:0000259" key="10">
    <source>
        <dbReference type="PROSITE" id="PS51379"/>
    </source>
</evidence>
<evidence type="ECO:0000256" key="6">
    <source>
        <dbReference type="ARBA" id="ARBA00023002"/>
    </source>
</evidence>
<comment type="subunit">
    <text evidence="9">Monomer.</text>
</comment>
<comment type="caution">
    <text evidence="9">Lacks conserved residue(s) required for the propagation of feature annotation.</text>
</comment>
<keyword evidence="1 9" id="KW-0004">4Fe-4S</keyword>
<evidence type="ECO:0000256" key="9">
    <source>
        <dbReference type="HAMAP-Rule" id="MF_00916"/>
    </source>
</evidence>
<dbReference type="EC" id="1.17.99.6" evidence="9"/>
<dbReference type="RefSeq" id="WP_089410823.1">
    <property type="nucleotide sequence ID" value="NZ_FZQA01000001.1"/>
</dbReference>
<feature type="binding site" evidence="9">
    <location>
        <position position="206"/>
    </location>
    <ligand>
        <name>[4Fe-4S] cluster</name>
        <dbReference type="ChEBI" id="CHEBI:49883"/>
        <label>1</label>
    </ligand>
</feature>
<comment type="cofactor">
    <cofactor evidence="9">
        <name>[4Fe-4S] cluster</name>
        <dbReference type="ChEBI" id="CHEBI:49883"/>
    </cofactor>
    <text evidence="9">Binds 2 [4Fe-4S] clusters per monomer.</text>
</comment>
<feature type="binding site" evidence="9">
    <location>
        <position position="170"/>
    </location>
    <ligand>
        <name>cob(II)alamin</name>
        <dbReference type="ChEBI" id="CHEBI:16304"/>
    </ligand>
</feature>
<feature type="binding site" evidence="9">
    <location>
        <position position="228"/>
    </location>
    <ligand>
        <name>cob(II)alamin</name>
        <dbReference type="ChEBI" id="CHEBI:16304"/>
    </ligand>
</feature>
<dbReference type="EMBL" id="FZQA01000001">
    <property type="protein sequence ID" value="SNT67813.1"/>
    <property type="molecule type" value="Genomic_DNA"/>
</dbReference>
<keyword evidence="2 9" id="KW-0963">Cytoplasm</keyword>
<evidence type="ECO:0000256" key="3">
    <source>
        <dbReference type="ARBA" id="ARBA00022694"/>
    </source>
</evidence>
<dbReference type="Pfam" id="PF13646">
    <property type="entry name" value="HEAT_2"/>
    <property type="match status" value="1"/>
</dbReference>
<dbReference type="InterPro" id="IPR017900">
    <property type="entry name" value="4Fe4S_Fe_S_CS"/>
</dbReference>
<comment type="subcellular location">
    <subcellularLocation>
        <location evidence="9">Cytoplasm</location>
    </subcellularLocation>
</comment>
<dbReference type="Pfam" id="PF13484">
    <property type="entry name" value="Fer4_16"/>
    <property type="match status" value="1"/>
</dbReference>
<evidence type="ECO:0000313" key="11">
    <source>
        <dbReference type="EMBL" id="SNT67813.1"/>
    </source>
</evidence>
<feature type="binding site" evidence="9">
    <location>
        <position position="235"/>
    </location>
    <ligand>
        <name>tRNA</name>
        <dbReference type="ChEBI" id="CHEBI:17843"/>
    </ligand>
</feature>
<dbReference type="PANTHER" id="PTHR30002">
    <property type="entry name" value="EPOXYQUEUOSINE REDUCTASE"/>
    <property type="match status" value="1"/>
</dbReference>
<feature type="active site" description="Proton donor" evidence="9">
    <location>
        <position position="146"/>
    </location>
</feature>
<dbReference type="Gene3D" id="3.30.70.20">
    <property type="match status" value="1"/>
</dbReference>
<keyword evidence="7 9" id="KW-0408">Iron</keyword>
<dbReference type="InterPro" id="IPR011989">
    <property type="entry name" value="ARM-like"/>
</dbReference>
<evidence type="ECO:0000256" key="8">
    <source>
        <dbReference type="ARBA" id="ARBA00023014"/>
    </source>
</evidence>
<protein>
    <recommendedName>
        <fullName evidence="9">Epoxyqueuosine reductase</fullName>
        <ecNumber evidence="9">1.17.99.6</ecNumber>
    </recommendedName>
    <alternativeName>
        <fullName evidence="9">Queuosine biosynthesis protein QueG</fullName>
    </alternativeName>
</protein>
<feature type="binding site" evidence="9">
    <location>
        <position position="256"/>
    </location>
    <ligand>
        <name>[4Fe-4S] cluster</name>
        <dbReference type="ChEBI" id="CHEBI:49883"/>
        <label>2</label>
    </ligand>
</feature>
<keyword evidence="8 9" id="KW-0411">Iron-sulfur</keyword>
<dbReference type="Pfam" id="PF08331">
    <property type="entry name" value="QueG_DUF1730"/>
    <property type="match status" value="1"/>
</dbReference>
<evidence type="ECO:0000256" key="2">
    <source>
        <dbReference type="ARBA" id="ARBA00022490"/>
    </source>
</evidence>
<keyword evidence="4 9" id="KW-0479">Metal-binding</keyword>
<reference evidence="11 12" key="1">
    <citation type="submission" date="2017-07" db="EMBL/GenBank/DDBJ databases">
        <authorList>
            <person name="Sun Z.S."/>
            <person name="Albrecht U."/>
            <person name="Echele G."/>
            <person name="Lee C.C."/>
        </authorList>
    </citation>
    <scope>NUCLEOTIDE SEQUENCE [LARGE SCALE GENOMIC DNA]</scope>
    <source>
        <strain evidence="11 12">CGMCC 1.12710</strain>
    </source>
</reference>
<feature type="binding site" evidence="9">
    <location>
        <position position="146"/>
    </location>
    <ligand>
        <name>cob(II)alamin</name>
        <dbReference type="ChEBI" id="CHEBI:16304"/>
    </ligand>
</feature>
<comment type="cofactor">
    <cofactor evidence="9">
        <name>cob(II)alamin</name>
        <dbReference type="ChEBI" id="CHEBI:16304"/>
    </cofactor>
</comment>
<dbReference type="GO" id="GO:0046872">
    <property type="term" value="F:metal ion binding"/>
    <property type="evidence" value="ECO:0007669"/>
    <property type="project" value="UniProtKB-KW"/>
</dbReference>
<comment type="catalytic activity">
    <reaction evidence="9">
        <text>epoxyqueuosine(34) in tRNA + AH2 = queuosine(34) in tRNA + A + H2O</text>
        <dbReference type="Rhea" id="RHEA:32159"/>
        <dbReference type="Rhea" id="RHEA-COMP:18571"/>
        <dbReference type="Rhea" id="RHEA-COMP:18582"/>
        <dbReference type="ChEBI" id="CHEBI:13193"/>
        <dbReference type="ChEBI" id="CHEBI:15377"/>
        <dbReference type="ChEBI" id="CHEBI:17499"/>
        <dbReference type="ChEBI" id="CHEBI:194431"/>
        <dbReference type="ChEBI" id="CHEBI:194443"/>
        <dbReference type="EC" id="1.17.99.6"/>
    </reaction>
</comment>